<proteinExistence type="predicted"/>
<dbReference type="OrthoDB" id="2505473at2759"/>
<sequence length="250" mass="27759">MSQSPSNTPSARGRGKSRGGRGKYLRARGRRGYGRPAEFSKRLLLEGERGHTGHNDDEEEDEEAREMAAENARKYSRRQLTTNVDRYEEPDPELGSDGEPIQEPEVDLSTFLEKQNLSDDPPGTSFLSSAGPSGDIDDDDIDHSITPLTTSTTLTSTSKKGKLAHIEWTPDLEALSREKAAAEAAWDLKARFRANSEKFRARPGVSATTRQRKTDTLTEAPPLPLPEGAKPPEPKDQIKEMEDFLDELLR</sequence>
<protein>
    <submittedName>
        <fullName evidence="2">Uncharacterized protein</fullName>
    </submittedName>
</protein>
<feature type="region of interest" description="Disordered" evidence="1">
    <location>
        <begin position="1"/>
        <end position="159"/>
    </location>
</feature>
<name>A0A2A9NMC7_9AGAR</name>
<feature type="compositionally biased region" description="Basic and acidic residues" evidence="1">
    <location>
        <begin position="230"/>
        <end position="250"/>
    </location>
</feature>
<dbReference type="AlphaFoldDB" id="A0A2A9NMC7"/>
<feature type="compositionally biased region" description="Polar residues" evidence="1">
    <location>
        <begin position="1"/>
        <end position="10"/>
    </location>
</feature>
<feature type="compositionally biased region" description="Acidic residues" evidence="1">
    <location>
        <begin position="88"/>
        <end position="106"/>
    </location>
</feature>
<accession>A0A2A9NMC7</accession>
<reference evidence="2 3" key="1">
    <citation type="submission" date="2014-02" db="EMBL/GenBank/DDBJ databases">
        <title>Transposable element dynamics among asymbiotic and ectomycorrhizal Amanita fungi.</title>
        <authorList>
            <consortium name="DOE Joint Genome Institute"/>
            <person name="Hess J."/>
            <person name="Skrede I."/>
            <person name="Wolfe B."/>
            <person name="LaButti K."/>
            <person name="Ohm R.A."/>
            <person name="Grigoriev I.V."/>
            <person name="Pringle A."/>
        </authorList>
    </citation>
    <scope>NUCLEOTIDE SEQUENCE [LARGE SCALE GENOMIC DNA]</scope>
    <source>
        <strain evidence="2 3">SKay4041</strain>
    </source>
</reference>
<gene>
    <name evidence="2" type="ORF">AMATHDRAFT_76510</name>
</gene>
<keyword evidence="3" id="KW-1185">Reference proteome</keyword>
<dbReference type="Proteomes" id="UP000242287">
    <property type="component" value="Unassembled WGS sequence"/>
</dbReference>
<organism evidence="2 3">
    <name type="scientific">Amanita thiersii Skay4041</name>
    <dbReference type="NCBI Taxonomy" id="703135"/>
    <lineage>
        <taxon>Eukaryota</taxon>
        <taxon>Fungi</taxon>
        <taxon>Dikarya</taxon>
        <taxon>Basidiomycota</taxon>
        <taxon>Agaricomycotina</taxon>
        <taxon>Agaricomycetes</taxon>
        <taxon>Agaricomycetidae</taxon>
        <taxon>Agaricales</taxon>
        <taxon>Pluteineae</taxon>
        <taxon>Amanitaceae</taxon>
        <taxon>Amanita</taxon>
    </lineage>
</organism>
<evidence type="ECO:0000313" key="2">
    <source>
        <dbReference type="EMBL" id="PFH48842.1"/>
    </source>
</evidence>
<evidence type="ECO:0000313" key="3">
    <source>
        <dbReference type="Proteomes" id="UP000242287"/>
    </source>
</evidence>
<feature type="compositionally biased region" description="Basic and acidic residues" evidence="1">
    <location>
        <begin position="38"/>
        <end position="55"/>
    </location>
</feature>
<evidence type="ECO:0000256" key="1">
    <source>
        <dbReference type="SAM" id="MobiDB-lite"/>
    </source>
</evidence>
<feature type="compositionally biased region" description="Low complexity" evidence="1">
    <location>
        <begin position="146"/>
        <end position="158"/>
    </location>
</feature>
<feature type="region of interest" description="Disordered" evidence="1">
    <location>
        <begin position="199"/>
        <end position="250"/>
    </location>
</feature>
<feature type="compositionally biased region" description="Basic residues" evidence="1">
    <location>
        <begin position="13"/>
        <end position="33"/>
    </location>
</feature>
<dbReference type="EMBL" id="KZ302048">
    <property type="protein sequence ID" value="PFH48842.1"/>
    <property type="molecule type" value="Genomic_DNA"/>
</dbReference>